<dbReference type="Pfam" id="PF06738">
    <property type="entry name" value="ThrE"/>
    <property type="match status" value="1"/>
</dbReference>
<proteinExistence type="inferred from homology"/>
<feature type="domain" description="Threonine/serine exporter-like N-terminal" evidence="7">
    <location>
        <begin position="27"/>
        <end position="266"/>
    </location>
</feature>
<protein>
    <recommendedName>
        <fullName evidence="11">Threonine/serine exporter-like N-terminal domain-containing protein</fullName>
    </recommendedName>
</protein>
<feature type="transmembrane region" description="Helical" evidence="6">
    <location>
        <begin position="283"/>
        <end position="302"/>
    </location>
</feature>
<feature type="transmembrane region" description="Helical" evidence="6">
    <location>
        <begin position="210"/>
        <end position="235"/>
    </location>
</feature>
<evidence type="ECO:0000256" key="1">
    <source>
        <dbReference type="ARBA" id="ARBA00004141"/>
    </source>
</evidence>
<dbReference type="STRING" id="318161.Sden_3441"/>
<dbReference type="Proteomes" id="UP000001982">
    <property type="component" value="Chromosome"/>
</dbReference>
<reference evidence="9 10" key="1">
    <citation type="submission" date="2006-03" db="EMBL/GenBank/DDBJ databases">
        <title>Complete sequence of Shewanella denitrificans OS217.</title>
        <authorList>
            <consortium name="US DOE Joint Genome Institute"/>
            <person name="Copeland A."/>
            <person name="Lucas S."/>
            <person name="Lapidus A."/>
            <person name="Barry K."/>
            <person name="Detter J.C."/>
            <person name="Glavina del Rio T."/>
            <person name="Hammon N."/>
            <person name="Israni S."/>
            <person name="Dalin E."/>
            <person name="Tice H."/>
            <person name="Pitluck S."/>
            <person name="Brettin T."/>
            <person name="Bruce D."/>
            <person name="Han C."/>
            <person name="Tapia R."/>
            <person name="Gilna P."/>
            <person name="Kiss H."/>
            <person name="Schmutz J."/>
            <person name="Larimer F."/>
            <person name="Land M."/>
            <person name="Hauser L."/>
            <person name="Kyrpides N."/>
            <person name="Lykidis A."/>
            <person name="Richardson P."/>
        </authorList>
    </citation>
    <scope>NUCLEOTIDE SEQUENCE [LARGE SCALE GENOMIC DNA]</scope>
    <source>
        <strain evidence="10">OS217 / ATCC BAA-1090 / DSM 15013</strain>
    </source>
</reference>
<feature type="transmembrane region" description="Helical" evidence="6">
    <location>
        <begin position="136"/>
        <end position="153"/>
    </location>
</feature>
<dbReference type="PANTHER" id="PTHR31082:SF4">
    <property type="entry name" value="PHEROMONE-REGULATED MEMBRANE PROTEIN 10"/>
    <property type="match status" value="1"/>
</dbReference>
<keyword evidence="2 6" id="KW-0812">Transmembrane</keyword>
<sequence length="422" mass="46009">MRANLSLAIYKSDDKPVDNQQFIEKRRFIIKLGKALHKFGTPAYRLESHLQTVSSSLGIEGYFLISPTSMTFVLQHDSEQEYNHVARVKPGDLDLGSLARTFELVEQLSSGQRTLQEALDRLEEIANKPNPYGHKLTMLAFGTSAGAFAMLMGTGWHDVFWSAMLALMVYSLVFWAERSKRVAEMLEPMAAVLCAILACGIAKIDPSINLPVAILSGVIIFVPGLALTLGLAELAARDLISGTARIMDAIMQLFKLYFGGVLGMTIGKAIFGDAIYIDPEPLPRWAIWSAVPMLSMSLVIIFKARLRDSPWGVFAGIVAFFSAMLGGIYLGESIGIFVGALAVGVYSNLYARWMKAPASIALLQGIVILVPGSKTYIGLNTLISGETMLNQSHLGSQIFLIFMSLIAGLIFANVVVPPRRSL</sequence>
<feature type="transmembrane region" description="Helical" evidence="6">
    <location>
        <begin position="358"/>
        <end position="377"/>
    </location>
</feature>
<dbReference type="Pfam" id="PF12821">
    <property type="entry name" value="ThrE_2"/>
    <property type="match status" value="1"/>
</dbReference>
<evidence type="ECO:0000256" key="6">
    <source>
        <dbReference type="SAM" id="Phobius"/>
    </source>
</evidence>
<feature type="transmembrane region" description="Helical" evidence="6">
    <location>
        <begin position="309"/>
        <end position="328"/>
    </location>
</feature>
<dbReference type="KEGG" id="sdn:Sden_3441"/>
<keyword evidence="3 6" id="KW-1133">Transmembrane helix</keyword>
<evidence type="ECO:0000256" key="3">
    <source>
        <dbReference type="ARBA" id="ARBA00022989"/>
    </source>
</evidence>
<dbReference type="InterPro" id="IPR010619">
    <property type="entry name" value="ThrE-like_N"/>
</dbReference>
<feature type="transmembrane region" description="Helical" evidence="6">
    <location>
        <begin position="334"/>
        <end position="351"/>
    </location>
</feature>
<keyword evidence="10" id="KW-1185">Reference proteome</keyword>
<dbReference type="EMBL" id="CP000302">
    <property type="protein sequence ID" value="ABE56716.1"/>
    <property type="molecule type" value="Genomic_DNA"/>
</dbReference>
<evidence type="ECO:0000313" key="9">
    <source>
        <dbReference type="EMBL" id="ABE56716.1"/>
    </source>
</evidence>
<dbReference type="eggNOG" id="COG3610">
    <property type="taxonomic scope" value="Bacteria"/>
</dbReference>
<name>Q12IL0_SHEDO</name>
<evidence type="ECO:0000256" key="4">
    <source>
        <dbReference type="ARBA" id="ARBA00023136"/>
    </source>
</evidence>
<accession>Q12IL0</accession>
<dbReference type="GO" id="GO:0022857">
    <property type="term" value="F:transmembrane transporter activity"/>
    <property type="evidence" value="ECO:0007669"/>
    <property type="project" value="InterPro"/>
</dbReference>
<dbReference type="HOGENOM" id="CLU_036601_0_0_6"/>
<dbReference type="AlphaFoldDB" id="Q12IL0"/>
<evidence type="ECO:0000256" key="2">
    <source>
        <dbReference type="ARBA" id="ARBA00022692"/>
    </source>
</evidence>
<evidence type="ECO:0000313" key="10">
    <source>
        <dbReference type="Proteomes" id="UP000001982"/>
    </source>
</evidence>
<dbReference type="eggNOG" id="COG2966">
    <property type="taxonomic scope" value="Bacteria"/>
</dbReference>
<feature type="domain" description="Threonine/Serine exporter ThrE" evidence="8">
    <location>
        <begin position="292"/>
        <end position="414"/>
    </location>
</feature>
<evidence type="ECO:0000256" key="5">
    <source>
        <dbReference type="ARBA" id="ARBA00034125"/>
    </source>
</evidence>
<feature type="transmembrane region" description="Helical" evidence="6">
    <location>
        <begin position="397"/>
        <end position="416"/>
    </location>
</feature>
<comment type="subcellular location">
    <subcellularLocation>
        <location evidence="1">Membrane</location>
        <topology evidence="1">Multi-pass membrane protein</topology>
    </subcellularLocation>
</comment>
<evidence type="ECO:0000259" key="7">
    <source>
        <dbReference type="Pfam" id="PF06738"/>
    </source>
</evidence>
<dbReference type="GO" id="GO:0016020">
    <property type="term" value="C:membrane"/>
    <property type="evidence" value="ECO:0007669"/>
    <property type="project" value="UniProtKB-SubCell"/>
</dbReference>
<comment type="similarity">
    <text evidence="5">Belongs to the ThrE exporter (TC 2.A.79) family.</text>
</comment>
<feature type="transmembrane region" description="Helical" evidence="6">
    <location>
        <begin position="188"/>
        <end position="204"/>
    </location>
</feature>
<evidence type="ECO:0000259" key="8">
    <source>
        <dbReference type="Pfam" id="PF12821"/>
    </source>
</evidence>
<dbReference type="PANTHER" id="PTHR31082">
    <property type="entry name" value="PHEROMONE-REGULATED MEMBRANE PROTEIN 10"/>
    <property type="match status" value="1"/>
</dbReference>
<feature type="transmembrane region" description="Helical" evidence="6">
    <location>
        <begin position="159"/>
        <end position="176"/>
    </location>
</feature>
<keyword evidence="4 6" id="KW-0472">Membrane</keyword>
<gene>
    <name evidence="9" type="ordered locus">Sden_3441</name>
</gene>
<dbReference type="InterPro" id="IPR051361">
    <property type="entry name" value="ThrE/Ser_Exporter"/>
</dbReference>
<evidence type="ECO:0008006" key="11">
    <source>
        <dbReference type="Google" id="ProtNLM"/>
    </source>
</evidence>
<dbReference type="InterPro" id="IPR024528">
    <property type="entry name" value="ThrE_2"/>
</dbReference>
<organism evidence="9 10">
    <name type="scientific">Shewanella denitrificans (strain OS217 / ATCC BAA-1090 / DSM 15013)</name>
    <dbReference type="NCBI Taxonomy" id="318161"/>
    <lineage>
        <taxon>Bacteria</taxon>
        <taxon>Pseudomonadati</taxon>
        <taxon>Pseudomonadota</taxon>
        <taxon>Gammaproteobacteria</taxon>
        <taxon>Alteromonadales</taxon>
        <taxon>Shewanellaceae</taxon>
        <taxon>Shewanella</taxon>
    </lineage>
</organism>
<feature type="transmembrane region" description="Helical" evidence="6">
    <location>
        <begin position="256"/>
        <end position="277"/>
    </location>
</feature>